<dbReference type="PROSITE" id="PS50088">
    <property type="entry name" value="ANK_REPEAT"/>
    <property type="match status" value="1"/>
</dbReference>
<dbReference type="Proteomes" id="UP000054466">
    <property type="component" value="Unassembled WGS sequence"/>
</dbReference>
<evidence type="ECO:0000313" key="5">
    <source>
        <dbReference type="Proteomes" id="UP000054466"/>
    </source>
</evidence>
<dbReference type="VEuPathDB" id="FungiDB:PV07_02139"/>
<reference evidence="4 5" key="1">
    <citation type="submission" date="2015-01" db="EMBL/GenBank/DDBJ databases">
        <title>The Genome Sequence of Cladophialophora immunda CBS83496.</title>
        <authorList>
            <consortium name="The Broad Institute Genomics Platform"/>
            <person name="Cuomo C."/>
            <person name="de Hoog S."/>
            <person name="Gorbushina A."/>
            <person name="Stielow B."/>
            <person name="Teixiera M."/>
            <person name="Abouelleil A."/>
            <person name="Chapman S.B."/>
            <person name="Priest M."/>
            <person name="Young S.K."/>
            <person name="Wortman J."/>
            <person name="Nusbaum C."/>
            <person name="Birren B."/>
        </authorList>
    </citation>
    <scope>NUCLEOTIDE SEQUENCE [LARGE SCALE GENOMIC DNA]</scope>
    <source>
        <strain evidence="4 5">CBS 83496</strain>
    </source>
</reference>
<dbReference type="InterPro" id="IPR050745">
    <property type="entry name" value="Multifunctional_regulatory"/>
</dbReference>
<dbReference type="SUPFAM" id="SSF48403">
    <property type="entry name" value="Ankyrin repeat"/>
    <property type="match status" value="1"/>
</dbReference>
<feature type="repeat" description="ANK" evidence="3">
    <location>
        <begin position="146"/>
        <end position="164"/>
    </location>
</feature>
<evidence type="ECO:0000256" key="1">
    <source>
        <dbReference type="ARBA" id="ARBA00022737"/>
    </source>
</evidence>
<dbReference type="PANTHER" id="PTHR24189:SF50">
    <property type="entry name" value="ANKYRIN REPEAT AND SOCS BOX PROTEIN 2"/>
    <property type="match status" value="1"/>
</dbReference>
<dbReference type="SMART" id="SM00248">
    <property type="entry name" value="ANK"/>
    <property type="match status" value="3"/>
</dbReference>
<dbReference type="Pfam" id="PF13637">
    <property type="entry name" value="Ank_4"/>
    <property type="match status" value="1"/>
</dbReference>
<dbReference type="Pfam" id="PF00023">
    <property type="entry name" value="Ank"/>
    <property type="match status" value="1"/>
</dbReference>
<dbReference type="OrthoDB" id="4772757at2759"/>
<dbReference type="RefSeq" id="XP_016255658.1">
    <property type="nucleotide sequence ID" value="XM_016388730.1"/>
</dbReference>
<gene>
    <name evidence="4" type="ORF">PV07_02139</name>
</gene>
<proteinExistence type="predicted"/>
<sequence>MIASTLMTLARGHAGSCELEGSDFVHIAQSFSGPTAHLVDDFVEDRELPVVHQVLLGIERNMGSLEDYLASLGQAPLPPEIIDAYDACGQTALAWAVEYGWPEATKVLLHYGASARRPRPSLRGEMPLLNLAIACPASTGSRRDLVDVVKLLLEAGADVNSVDHEGWTALHVAASWNNAAVIEELVRFAGGALNWDALTDDGQTGQTLSLGAGFDKRVQDIFRNQKVSQMEVDSSDSESDEFFDSVDVQC</sequence>
<evidence type="ECO:0000313" key="4">
    <source>
        <dbReference type="EMBL" id="KIW35442.1"/>
    </source>
</evidence>
<dbReference type="InterPro" id="IPR002110">
    <property type="entry name" value="Ankyrin_rpt"/>
</dbReference>
<evidence type="ECO:0000256" key="3">
    <source>
        <dbReference type="PROSITE-ProRule" id="PRU00023"/>
    </source>
</evidence>
<dbReference type="InterPro" id="IPR036770">
    <property type="entry name" value="Ankyrin_rpt-contain_sf"/>
</dbReference>
<dbReference type="STRING" id="569365.A0A0D2BD64"/>
<dbReference type="PRINTS" id="PR01415">
    <property type="entry name" value="ANKYRIN"/>
</dbReference>
<accession>A0A0D2BD64</accession>
<evidence type="ECO:0000256" key="2">
    <source>
        <dbReference type="ARBA" id="ARBA00023043"/>
    </source>
</evidence>
<dbReference type="PANTHER" id="PTHR24189">
    <property type="entry name" value="MYOTROPHIN"/>
    <property type="match status" value="1"/>
</dbReference>
<keyword evidence="5" id="KW-1185">Reference proteome</keyword>
<name>A0A0D2BD64_9EURO</name>
<keyword evidence="1" id="KW-0677">Repeat</keyword>
<dbReference type="EMBL" id="KN847040">
    <property type="protein sequence ID" value="KIW35442.1"/>
    <property type="molecule type" value="Genomic_DNA"/>
</dbReference>
<dbReference type="HOGENOM" id="CLU_097221_0_0_1"/>
<dbReference type="GeneID" id="27341333"/>
<protein>
    <submittedName>
        <fullName evidence="4">Uncharacterized protein</fullName>
    </submittedName>
</protein>
<dbReference type="AlphaFoldDB" id="A0A0D2BD64"/>
<keyword evidence="2 3" id="KW-0040">ANK repeat</keyword>
<organism evidence="4 5">
    <name type="scientific">Cladophialophora immunda</name>
    <dbReference type="NCBI Taxonomy" id="569365"/>
    <lineage>
        <taxon>Eukaryota</taxon>
        <taxon>Fungi</taxon>
        <taxon>Dikarya</taxon>
        <taxon>Ascomycota</taxon>
        <taxon>Pezizomycotina</taxon>
        <taxon>Eurotiomycetes</taxon>
        <taxon>Chaetothyriomycetidae</taxon>
        <taxon>Chaetothyriales</taxon>
        <taxon>Herpotrichiellaceae</taxon>
        <taxon>Cladophialophora</taxon>
    </lineage>
</organism>
<dbReference type="Gene3D" id="1.25.40.20">
    <property type="entry name" value="Ankyrin repeat-containing domain"/>
    <property type="match status" value="2"/>
</dbReference>